<protein>
    <submittedName>
        <fullName evidence="1">Uncharacterized protein</fullName>
    </submittedName>
</protein>
<dbReference type="EMBL" id="JAUEOZ010000003">
    <property type="protein sequence ID" value="MDN2483814.1"/>
    <property type="molecule type" value="Genomic_DNA"/>
</dbReference>
<proteinExistence type="predicted"/>
<keyword evidence="2" id="KW-1185">Reference proteome</keyword>
<name>A0ABT7Y7T0_9VIBR</name>
<reference evidence="1" key="1">
    <citation type="submission" date="2024-05" db="EMBL/GenBank/DDBJ databases">
        <title>Genome Sequences of Four Agar- Degrading Marine Bacteria.</title>
        <authorList>
            <person name="Phillips E.K."/>
            <person name="Shaffer J.C."/>
            <person name="Henson M.W."/>
            <person name="Temperton B."/>
            <person name="Thrash C.J."/>
            <person name="Martin M.O."/>
        </authorList>
    </citation>
    <scope>NUCLEOTIDE SEQUENCE</scope>
    <source>
        <strain evidence="1">EKP203</strain>
    </source>
</reference>
<organism evidence="1 2">
    <name type="scientific">Vibrio agarivorans</name>
    <dbReference type="NCBI Taxonomy" id="153622"/>
    <lineage>
        <taxon>Bacteria</taxon>
        <taxon>Pseudomonadati</taxon>
        <taxon>Pseudomonadota</taxon>
        <taxon>Gammaproteobacteria</taxon>
        <taxon>Vibrionales</taxon>
        <taxon>Vibrionaceae</taxon>
        <taxon>Vibrio</taxon>
    </lineage>
</organism>
<evidence type="ECO:0000313" key="1">
    <source>
        <dbReference type="EMBL" id="MDN2483814.1"/>
    </source>
</evidence>
<dbReference type="RefSeq" id="WP_289963966.1">
    <property type="nucleotide sequence ID" value="NZ_JAUEOZ010000003.1"/>
</dbReference>
<accession>A0ABT7Y7T0</accession>
<gene>
    <name evidence="1" type="ORF">QWJ08_20900</name>
</gene>
<comment type="caution">
    <text evidence="1">The sequence shown here is derived from an EMBL/GenBank/DDBJ whole genome shotgun (WGS) entry which is preliminary data.</text>
</comment>
<dbReference type="Proteomes" id="UP001169719">
    <property type="component" value="Unassembled WGS sequence"/>
</dbReference>
<sequence length="163" mass="18973">MHHVILNTQHHHAEHISLVAEVAVSSDEKLNLLLSCQQPNRREMQICIDCHFWLGLEMAIINGELYRNYKGLNISLQTHQSGRYNEIVERTLLLDLIVTSVDLPLKLYYELNEMVKASMSEYDKIVRQFDKSNDIEKPRVLTGVFTRKSEPPKKRGFLSLINR</sequence>
<evidence type="ECO:0000313" key="2">
    <source>
        <dbReference type="Proteomes" id="UP001169719"/>
    </source>
</evidence>